<proteinExistence type="predicted"/>
<dbReference type="GO" id="GO:0030234">
    <property type="term" value="F:enzyme regulator activity"/>
    <property type="evidence" value="ECO:0007669"/>
    <property type="project" value="TreeGrafter"/>
</dbReference>
<accession>A0A1E3IX50</accession>
<keyword evidence="2" id="KW-1185">Reference proteome</keyword>
<dbReference type="GO" id="GO:0035226">
    <property type="term" value="F:glutamate-cysteine ligase catalytic subunit binding"/>
    <property type="evidence" value="ECO:0007669"/>
    <property type="project" value="InterPro"/>
</dbReference>
<name>A0A1E3IX50_9TREE</name>
<dbReference type="OrthoDB" id="5596051at2759"/>
<dbReference type="VEuPathDB" id="FungiDB:L203_00446"/>
<reference evidence="1" key="3">
    <citation type="submission" date="2024-01" db="EMBL/GenBank/DDBJ databases">
        <authorList>
            <person name="Coelho M.A."/>
            <person name="David-Palma M."/>
            <person name="Shea T."/>
            <person name="Sun S."/>
            <person name="Cuomo C.A."/>
            <person name="Heitman J."/>
        </authorList>
    </citation>
    <scope>NUCLEOTIDE SEQUENCE</scope>
    <source>
        <strain evidence="1">CBS 7841</strain>
    </source>
</reference>
<dbReference type="GO" id="GO:0017109">
    <property type="term" value="C:glutamate-cysteine ligase complex"/>
    <property type="evidence" value="ECO:0007669"/>
    <property type="project" value="TreeGrafter"/>
</dbReference>
<sequence>MAPPALLLFTLQSPLPVRYPHPSKPALVIPPLLHRSLHTALDLPSPSASLTDGSLRIPSVADLAVPESRQNVNGSALADAVNDTELTVKIHLVSSLEAGVSRASWVQEALAILAESKKLGKPDNLLVGFKGIDYRGVKTCTSEAAPGTEGISPVLEDEVLHVWSDLFSRGGLVKEGGKLGTLYAPRGLLEKLAEREEKGISANVLDTPDCHHLPKDYTGFARDNGIALWASGGGEGSDPIPAPHLQNVLVEFLPKLKAAFPAIASSLDKVNETVPVDGDGKWDKGVELGVKVRWVLGFTVLSKVRNVVEDKGYIIAADFTK</sequence>
<dbReference type="InterPro" id="IPR032963">
    <property type="entry name" value="Gclm"/>
</dbReference>
<dbReference type="PANTHER" id="PTHR13295">
    <property type="entry name" value="GLUTAMATE CYSTEINE LIGASE REGULATORY SUBUNIT"/>
    <property type="match status" value="1"/>
</dbReference>
<protein>
    <submittedName>
        <fullName evidence="1">Uncharacterized protein</fullName>
    </submittedName>
</protein>
<evidence type="ECO:0000313" key="1">
    <source>
        <dbReference type="EMBL" id="WVN85514.1"/>
    </source>
</evidence>
<evidence type="ECO:0000313" key="2">
    <source>
        <dbReference type="Proteomes" id="UP000094043"/>
    </source>
</evidence>
<dbReference type="Proteomes" id="UP000094043">
    <property type="component" value="Chromosome 1"/>
</dbReference>
<dbReference type="GO" id="GO:0006750">
    <property type="term" value="P:glutathione biosynthetic process"/>
    <property type="evidence" value="ECO:0007669"/>
    <property type="project" value="InterPro"/>
</dbReference>
<dbReference type="KEGG" id="cdep:91084875"/>
<reference evidence="1" key="2">
    <citation type="journal article" date="2022" name="Elife">
        <title>Obligate sexual reproduction of a homothallic fungus closely related to the Cryptococcus pathogenic species complex.</title>
        <authorList>
            <person name="Passer A.R."/>
            <person name="Clancey S.A."/>
            <person name="Shea T."/>
            <person name="David-Palma M."/>
            <person name="Averette A.F."/>
            <person name="Boekhout T."/>
            <person name="Porcel B.M."/>
            <person name="Nowrousian M."/>
            <person name="Cuomo C.A."/>
            <person name="Sun S."/>
            <person name="Heitman J."/>
            <person name="Coelho M.A."/>
        </authorList>
    </citation>
    <scope>NUCLEOTIDE SEQUENCE</scope>
    <source>
        <strain evidence="1">CBS 7841</strain>
    </source>
</reference>
<dbReference type="AlphaFoldDB" id="A0A1E3IX50"/>
<gene>
    <name evidence="1" type="ORF">L203_100661</name>
</gene>
<organism evidence="1 2">
    <name type="scientific">Cryptococcus depauperatus CBS 7841</name>
    <dbReference type="NCBI Taxonomy" id="1295531"/>
    <lineage>
        <taxon>Eukaryota</taxon>
        <taxon>Fungi</taxon>
        <taxon>Dikarya</taxon>
        <taxon>Basidiomycota</taxon>
        <taxon>Agaricomycotina</taxon>
        <taxon>Tremellomycetes</taxon>
        <taxon>Tremellales</taxon>
        <taxon>Cryptococcaceae</taxon>
        <taxon>Cryptococcus</taxon>
    </lineage>
</organism>
<dbReference type="RefSeq" id="XP_066066214.1">
    <property type="nucleotide sequence ID" value="XM_066210117.1"/>
</dbReference>
<reference evidence="1" key="1">
    <citation type="submission" date="2016-06" db="EMBL/GenBank/DDBJ databases">
        <authorList>
            <person name="Cuomo C."/>
            <person name="Litvintseva A."/>
            <person name="Heitman J."/>
            <person name="Chen Y."/>
            <person name="Sun S."/>
            <person name="Springer D."/>
            <person name="Dromer F."/>
            <person name="Young S."/>
            <person name="Zeng Q."/>
            <person name="Chapman S."/>
            <person name="Gujja S."/>
            <person name="Saif S."/>
            <person name="Birren B."/>
        </authorList>
    </citation>
    <scope>NUCLEOTIDE SEQUENCE</scope>
    <source>
        <strain evidence="1">CBS 7841</strain>
    </source>
</reference>
<dbReference type="PANTHER" id="PTHR13295:SF4">
    <property type="entry name" value="GLUTAMATE--CYSTEINE LIGASE REGULATORY SUBUNIT"/>
    <property type="match status" value="1"/>
</dbReference>
<dbReference type="EMBL" id="CP143784">
    <property type="protein sequence ID" value="WVN85514.1"/>
    <property type="molecule type" value="Genomic_DNA"/>
</dbReference>
<dbReference type="GeneID" id="91084875"/>